<dbReference type="STRING" id="1754190.A0A1Y2APW0"/>
<dbReference type="Pfam" id="PF00339">
    <property type="entry name" value="Arrestin_N"/>
    <property type="match status" value="1"/>
</dbReference>
<evidence type="ECO:0000313" key="3">
    <source>
        <dbReference type="EMBL" id="ORY24340.1"/>
    </source>
</evidence>
<dbReference type="AlphaFoldDB" id="A0A1Y2APW0"/>
<dbReference type="InterPro" id="IPR014752">
    <property type="entry name" value="Arrestin-like_C"/>
</dbReference>
<feature type="compositionally biased region" description="Low complexity" evidence="1">
    <location>
        <begin position="991"/>
        <end position="1001"/>
    </location>
</feature>
<feature type="compositionally biased region" description="Low complexity" evidence="1">
    <location>
        <begin position="652"/>
        <end position="673"/>
    </location>
</feature>
<dbReference type="InterPro" id="IPR011021">
    <property type="entry name" value="Arrestin-like_N"/>
</dbReference>
<dbReference type="Gene3D" id="2.60.40.640">
    <property type="match status" value="1"/>
</dbReference>
<dbReference type="SUPFAM" id="SSF81296">
    <property type="entry name" value="E set domains"/>
    <property type="match status" value="2"/>
</dbReference>
<feature type="region of interest" description="Disordered" evidence="1">
    <location>
        <begin position="1033"/>
        <end position="1066"/>
    </location>
</feature>
<feature type="compositionally biased region" description="Polar residues" evidence="1">
    <location>
        <begin position="962"/>
        <end position="981"/>
    </location>
</feature>
<dbReference type="EMBL" id="MCOG01000223">
    <property type="protein sequence ID" value="ORY24340.1"/>
    <property type="molecule type" value="Genomic_DNA"/>
</dbReference>
<gene>
    <name evidence="3" type="ORF">LY90DRAFT_706606</name>
</gene>
<comment type="caution">
    <text evidence="3">The sequence shown here is derived from an EMBL/GenBank/DDBJ whole genome shotgun (WGS) entry which is preliminary data.</text>
</comment>
<dbReference type="OrthoDB" id="298939at2759"/>
<proteinExistence type="predicted"/>
<evidence type="ECO:0000256" key="1">
    <source>
        <dbReference type="SAM" id="MobiDB-lite"/>
    </source>
</evidence>
<evidence type="ECO:0000259" key="2">
    <source>
        <dbReference type="SMART" id="SM01017"/>
    </source>
</evidence>
<dbReference type="InterPro" id="IPR014756">
    <property type="entry name" value="Ig_E-set"/>
</dbReference>
<dbReference type="InterPro" id="IPR011022">
    <property type="entry name" value="Arrestin_C-like"/>
</dbReference>
<feature type="compositionally biased region" description="Basic and acidic residues" evidence="1">
    <location>
        <begin position="1040"/>
        <end position="1050"/>
    </location>
</feature>
<keyword evidence="4" id="KW-1185">Reference proteome</keyword>
<dbReference type="Proteomes" id="UP000193920">
    <property type="component" value="Unassembled WGS sequence"/>
</dbReference>
<feature type="region of interest" description="Disordered" evidence="1">
    <location>
        <begin position="618"/>
        <end position="673"/>
    </location>
</feature>
<feature type="domain" description="Arrestin C-terminal-like" evidence="2">
    <location>
        <begin position="177"/>
        <end position="312"/>
    </location>
</feature>
<sequence length="1092" mass="124653">MAYKIKPNLNISIYFDDDYFVTGDLLKGTLELDVEDEFNLRLREIYVELTGYEEINFQKSNGSKVFLSTKIYFQGPKIKPSSAVRGPAEYDGFWNAVQGKTIFNFAFKLPKNVPGSFSSKNNDINVKYLVTGNVQYHQDNIYDSLSTSEEALVLENIDEELMSSIPLRASTHKKMLLGSSIRLEGIVSQSYFCSGKNAQVEVHVTNNTKHKIHGLKANLYRSIIIPESVTKKDNKYIINSISDINFKSNDYVFNSNEEKSVFIQIPIPENNISIMNASLFSIQYYITLSLNQRMFSKNISVNLSISICHSKLCNYINSPNMKSDTNKNINSTVSLNVLAPKKTFLNNLRSLSRKASVLKSKALLSKICIYDGDDYVKDQPKRRSSSRLTEINFPSNYDAIKRQNNIYFKNKNNLEDVDSFYDCDKKEDNYNFSNSYSMEPSTEYNTISNMNIDLNGKEYNSSLYDSSTNYYTNYDNKMETELNRNLTNNSYIDYDNTNNSNSYIQNEKINVYTRQSNENENLNETENNCENINTNENENDYSNNMNIDEDISDSEVTETENAYNSDIDKFSKYFSNKKVFRSLSADNNSNYNNISTNDHHGLNNEYDISKINHSITYSNNHNSENNNRSNIFETSSIKSKDSGGKSKKNRSSSDNRSSNSYGNNNKSLPIKSKISSSNLKKVSSIETMNGDSDDITDFSSNILQDYESSTFLRNISPYLQPNENSYNKSYFSNGSRILNTSRNNEILSNDYSSNNSHDHNNEAFDTDFNESYEMEAIKSQNSIISSSFTNITLNRNSSFLSNSSFSNRKIEPDSVSRSSITSPYLRYNNNTNNINNQSFENRCDSFYSGYHNKSSPLINTNHNSSFHRNYYNNEVNMNNLNFTQNCSFNSNHSHNNNSSTIISSNINNSINNNNNIIINTNNNSINNNNSFNNNSSFYQSPRSLSSSPSSPPFSKIHFNGNIDRSQSYSHSQNIGSSSPMTPTIKHKFSKSSKNSSPNVDDSPIKSNHLWNTNTSIYTSNTINNNNNNYMKQVGLSPRDLPMKSKTEKTGYRRQSHYKSSSYSTPPLLNSSSPYSLTNYVNQFQRRPSLKYY</sequence>
<feature type="region of interest" description="Disordered" evidence="1">
    <location>
        <begin position="936"/>
        <end position="1010"/>
    </location>
</feature>
<reference evidence="3 4" key="1">
    <citation type="submission" date="2016-08" db="EMBL/GenBank/DDBJ databases">
        <title>A Parts List for Fungal Cellulosomes Revealed by Comparative Genomics.</title>
        <authorList>
            <consortium name="DOE Joint Genome Institute"/>
            <person name="Haitjema C.H."/>
            <person name="Gilmore S.P."/>
            <person name="Henske J.K."/>
            <person name="Solomon K.V."/>
            <person name="De Groot R."/>
            <person name="Kuo A."/>
            <person name="Mondo S.J."/>
            <person name="Salamov A.A."/>
            <person name="Labutti K."/>
            <person name="Zhao Z."/>
            <person name="Chiniquy J."/>
            <person name="Barry K."/>
            <person name="Brewer H.M."/>
            <person name="Purvine S.O."/>
            <person name="Wright A.T."/>
            <person name="Boxma B."/>
            <person name="Van Alen T."/>
            <person name="Hackstein J.H."/>
            <person name="Baker S.E."/>
            <person name="Grigoriev I.V."/>
            <person name="O'Malley M.A."/>
        </authorList>
    </citation>
    <scope>NUCLEOTIDE SEQUENCE [LARGE SCALE GENOMIC DNA]</scope>
    <source>
        <strain evidence="3 4">G1</strain>
    </source>
</reference>
<evidence type="ECO:0000313" key="4">
    <source>
        <dbReference type="Proteomes" id="UP000193920"/>
    </source>
</evidence>
<dbReference type="SMART" id="SM01017">
    <property type="entry name" value="Arrestin_C"/>
    <property type="match status" value="1"/>
</dbReference>
<protein>
    <recommendedName>
        <fullName evidence="2">Arrestin C-terminal-like domain-containing protein</fullName>
    </recommendedName>
</protein>
<dbReference type="Pfam" id="PF02752">
    <property type="entry name" value="Arrestin_C"/>
    <property type="match status" value="1"/>
</dbReference>
<feature type="compositionally biased region" description="Low complexity" evidence="1">
    <location>
        <begin position="936"/>
        <end position="954"/>
    </location>
</feature>
<accession>A0A1Y2APW0</accession>
<name>A0A1Y2APW0_9FUNG</name>
<feature type="compositionally biased region" description="Low complexity" evidence="1">
    <location>
        <begin position="618"/>
        <end position="630"/>
    </location>
</feature>
<organism evidence="3 4">
    <name type="scientific">Neocallimastix californiae</name>
    <dbReference type="NCBI Taxonomy" id="1754190"/>
    <lineage>
        <taxon>Eukaryota</taxon>
        <taxon>Fungi</taxon>
        <taxon>Fungi incertae sedis</taxon>
        <taxon>Chytridiomycota</taxon>
        <taxon>Chytridiomycota incertae sedis</taxon>
        <taxon>Neocallimastigomycetes</taxon>
        <taxon>Neocallimastigales</taxon>
        <taxon>Neocallimastigaceae</taxon>
        <taxon>Neocallimastix</taxon>
    </lineage>
</organism>